<name>A0A0A0I756_CLONO</name>
<dbReference type="Proteomes" id="UP000030012">
    <property type="component" value="Unassembled WGS sequence"/>
</dbReference>
<dbReference type="PROSITE" id="PS50844">
    <property type="entry name" value="AFP_LIKE"/>
    <property type="match status" value="1"/>
</dbReference>
<dbReference type="InterPro" id="IPR020007">
    <property type="entry name" value="NeuB/NeuA"/>
</dbReference>
<dbReference type="CDD" id="cd11615">
    <property type="entry name" value="SAF_NeuB_like"/>
    <property type="match status" value="1"/>
</dbReference>
<dbReference type="InterPro" id="IPR036732">
    <property type="entry name" value="AFP_Neu5c_C_sf"/>
</dbReference>
<sequence length="348" mass="38545">MFKGKGYIIGSKKKCFIIAEAGVNHNGDITLAKKLVDKAIYAGADAVKFQTFKTEKLVTGYASMAKYQKDNIGTEDSQFNMLKKLELSYDEFIELKNYCDTKGILFMSTPFDFESAKFLNDIGVEIFKIGSTDLTNIPLLEYIAKFKKPIILSSGMATLGEVEEAVMALRHNGISDIAVLHCTSNYPAKIESVNLNAMNTIKNSFNVIGGYSDHTEGITMPIAASALGADIIEKHFTLDKNMEGPDHKASLNPEELKCMVSEIRRVSVALGSGIKTFTDSEIDTMKVARKSIVANKNIKKGEIITEKHLDYKRPGTGLAPKYYKDIIGKRACIDIETDMQITFDLVER</sequence>
<comment type="caution">
    <text evidence="2">The sequence shown here is derived from an EMBL/GenBank/DDBJ whole genome shotgun (WGS) entry which is preliminary data.</text>
</comment>
<dbReference type="InterPro" id="IPR051690">
    <property type="entry name" value="PseI-like"/>
</dbReference>
<proteinExistence type="predicted"/>
<dbReference type="Gene3D" id="3.90.1210.10">
    <property type="entry name" value="Antifreeze-like/N-acetylneuraminic acid synthase C-terminal domain"/>
    <property type="match status" value="1"/>
</dbReference>
<feature type="domain" description="AFP-like" evidence="1">
    <location>
        <begin position="291"/>
        <end position="348"/>
    </location>
</feature>
<dbReference type="NCBIfam" id="TIGR03569">
    <property type="entry name" value="NeuB_NnaB"/>
    <property type="match status" value="1"/>
</dbReference>
<evidence type="ECO:0000313" key="3">
    <source>
        <dbReference type="Proteomes" id="UP000030012"/>
    </source>
</evidence>
<dbReference type="InterPro" id="IPR013132">
    <property type="entry name" value="PseI/NeuA/B-like_N"/>
</dbReference>
<gene>
    <name evidence="2" type="ORF">Z968_06395</name>
</gene>
<dbReference type="SMART" id="SM00858">
    <property type="entry name" value="SAF"/>
    <property type="match status" value="1"/>
</dbReference>
<dbReference type="AlphaFoldDB" id="A0A0A0I756"/>
<dbReference type="PANTHER" id="PTHR42966:SF1">
    <property type="entry name" value="SIALIC ACID SYNTHASE"/>
    <property type="match status" value="1"/>
</dbReference>
<dbReference type="Pfam" id="PF03102">
    <property type="entry name" value="NeuB"/>
    <property type="match status" value="1"/>
</dbReference>
<dbReference type="SUPFAM" id="SSF51269">
    <property type="entry name" value="AFP III-like domain"/>
    <property type="match status" value="1"/>
</dbReference>
<dbReference type="SUPFAM" id="SSF51569">
    <property type="entry name" value="Aldolase"/>
    <property type="match status" value="1"/>
</dbReference>
<dbReference type="EMBL" id="JENJ01000022">
    <property type="protein sequence ID" value="KGM96433.1"/>
    <property type="molecule type" value="Genomic_DNA"/>
</dbReference>
<dbReference type="InterPro" id="IPR013974">
    <property type="entry name" value="SAF"/>
</dbReference>
<dbReference type="InterPro" id="IPR013785">
    <property type="entry name" value="Aldolase_TIM"/>
</dbReference>
<evidence type="ECO:0000313" key="2">
    <source>
        <dbReference type="EMBL" id="KGM96433.1"/>
    </source>
</evidence>
<protein>
    <recommendedName>
        <fullName evidence="1">AFP-like domain-containing protein</fullName>
    </recommendedName>
</protein>
<dbReference type="GO" id="GO:0016051">
    <property type="term" value="P:carbohydrate biosynthetic process"/>
    <property type="evidence" value="ECO:0007669"/>
    <property type="project" value="InterPro"/>
</dbReference>
<dbReference type="RefSeq" id="WP_039254806.1">
    <property type="nucleotide sequence ID" value="NZ_JENJ01000022.1"/>
</dbReference>
<dbReference type="OrthoDB" id="9814210at2"/>
<dbReference type="InterPro" id="IPR057736">
    <property type="entry name" value="SAF_PseI/NeuA/NeuB"/>
</dbReference>
<organism evidence="2 3">
    <name type="scientific">Clostridium novyi A str. 4552</name>
    <dbReference type="NCBI Taxonomy" id="1444289"/>
    <lineage>
        <taxon>Bacteria</taxon>
        <taxon>Bacillati</taxon>
        <taxon>Bacillota</taxon>
        <taxon>Clostridia</taxon>
        <taxon>Eubacteriales</taxon>
        <taxon>Clostridiaceae</taxon>
        <taxon>Clostridium</taxon>
    </lineage>
</organism>
<dbReference type="GO" id="GO:0047444">
    <property type="term" value="F:N-acylneuraminate-9-phosphate synthase activity"/>
    <property type="evidence" value="ECO:0007669"/>
    <property type="project" value="TreeGrafter"/>
</dbReference>
<dbReference type="Pfam" id="PF08666">
    <property type="entry name" value="SAF"/>
    <property type="match status" value="1"/>
</dbReference>
<dbReference type="Gene3D" id="3.20.20.70">
    <property type="entry name" value="Aldolase class I"/>
    <property type="match status" value="1"/>
</dbReference>
<dbReference type="InterPro" id="IPR006190">
    <property type="entry name" value="SAF_AFP_Neu5Ac"/>
</dbReference>
<reference evidence="2 3" key="1">
    <citation type="submission" date="2014-01" db="EMBL/GenBank/DDBJ databases">
        <title>Plasmidome dynamics in the species complex Clostridium novyi sensu lato converts strains of independent lineages into distinctly different pathogens.</title>
        <authorList>
            <person name="Skarin H."/>
            <person name="Segerman B."/>
        </authorList>
    </citation>
    <scope>NUCLEOTIDE SEQUENCE [LARGE SCALE GENOMIC DNA]</scope>
    <source>
        <strain evidence="2 3">4552</strain>
    </source>
</reference>
<evidence type="ECO:0000259" key="1">
    <source>
        <dbReference type="PROSITE" id="PS50844"/>
    </source>
</evidence>
<dbReference type="PANTHER" id="PTHR42966">
    <property type="entry name" value="N-ACETYLNEURAMINATE SYNTHASE"/>
    <property type="match status" value="1"/>
</dbReference>
<accession>A0A0A0I756</accession>